<feature type="transmembrane region" description="Helical" evidence="2">
    <location>
        <begin position="135"/>
        <end position="156"/>
    </location>
</feature>
<keyword evidence="3" id="KW-0732">Signal</keyword>
<name>A0A1L9B8Q2_9BACT</name>
<feature type="region of interest" description="Disordered" evidence="1">
    <location>
        <begin position="29"/>
        <end position="51"/>
    </location>
</feature>
<keyword evidence="2" id="KW-0812">Transmembrane</keyword>
<proteinExistence type="predicted"/>
<keyword evidence="2" id="KW-0472">Membrane</keyword>
<dbReference type="EMBL" id="MPIN01000005">
    <property type="protein sequence ID" value="OJH38611.1"/>
    <property type="molecule type" value="Genomic_DNA"/>
</dbReference>
<feature type="chain" id="PRO_5013109496" evidence="3">
    <location>
        <begin position="19"/>
        <end position="212"/>
    </location>
</feature>
<keyword evidence="2" id="KW-1133">Transmembrane helix</keyword>
<reference evidence="4 5" key="2">
    <citation type="submission" date="2016-12" db="EMBL/GenBank/DDBJ databases">
        <title>Draft Genome Sequence of Cystobacter ferrugineus Strain Cbfe23.</title>
        <authorList>
            <person name="Akbar S."/>
            <person name="Dowd S.E."/>
            <person name="Stevens D.C."/>
        </authorList>
    </citation>
    <scope>NUCLEOTIDE SEQUENCE [LARGE SCALE GENOMIC DNA]</scope>
    <source>
        <strain evidence="4 5">Cbfe23</strain>
    </source>
</reference>
<protein>
    <submittedName>
        <fullName evidence="4">Uncharacterized protein</fullName>
    </submittedName>
</protein>
<evidence type="ECO:0000256" key="3">
    <source>
        <dbReference type="SAM" id="SignalP"/>
    </source>
</evidence>
<sequence>MLPLFLSLLLWVPRVGLAAQDAPLPSTRLTLSGPLADPESSPDSGQSWHEEPERYRAPLGLRLLTEVGAGAVTAVGGLLAGGLLGTLVCIPTGLGDTAYLGCLGAALVGGVLGLAEGYALGVWWGGESVGGDGSLLATLLGGTLGAALSFALLFAAQGVDAGLYYTAPLPFIVGSHLGYEFSQRPSPEASSGIQPVVSFSSRGALLGLGGRF</sequence>
<keyword evidence="5" id="KW-1185">Reference proteome</keyword>
<dbReference type="OrthoDB" id="5539989at2"/>
<feature type="transmembrane region" description="Helical" evidence="2">
    <location>
        <begin position="97"/>
        <end position="115"/>
    </location>
</feature>
<evidence type="ECO:0000256" key="1">
    <source>
        <dbReference type="SAM" id="MobiDB-lite"/>
    </source>
</evidence>
<feature type="signal peptide" evidence="3">
    <location>
        <begin position="1"/>
        <end position="18"/>
    </location>
</feature>
<organism evidence="4 5">
    <name type="scientific">Cystobacter ferrugineus</name>
    <dbReference type="NCBI Taxonomy" id="83449"/>
    <lineage>
        <taxon>Bacteria</taxon>
        <taxon>Pseudomonadati</taxon>
        <taxon>Myxococcota</taxon>
        <taxon>Myxococcia</taxon>
        <taxon>Myxococcales</taxon>
        <taxon>Cystobacterineae</taxon>
        <taxon>Archangiaceae</taxon>
        <taxon>Cystobacter</taxon>
    </lineage>
</organism>
<dbReference type="Proteomes" id="UP000182229">
    <property type="component" value="Unassembled WGS sequence"/>
</dbReference>
<evidence type="ECO:0000313" key="5">
    <source>
        <dbReference type="Proteomes" id="UP000182229"/>
    </source>
</evidence>
<dbReference type="AlphaFoldDB" id="A0A1L9B8Q2"/>
<gene>
    <name evidence="4" type="ORF">BON30_20435</name>
</gene>
<comment type="caution">
    <text evidence="4">The sequence shown here is derived from an EMBL/GenBank/DDBJ whole genome shotgun (WGS) entry which is preliminary data.</text>
</comment>
<evidence type="ECO:0000256" key="2">
    <source>
        <dbReference type="SAM" id="Phobius"/>
    </source>
</evidence>
<feature type="transmembrane region" description="Helical" evidence="2">
    <location>
        <begin position="67"/>
        <end position="90"/>
    </location>
</feature>
<reference evidence="5" key="1">
    <citation type="submission" date="2016-11" db="EMBL/GenBank/DDBJ databases">
        <authorList>
            <person name="Shukria A."/>
            <person name="Stevens D.C."/>
        </authorList>
    </citation>
    <scope>NUCLEOTIDE SEQUENCE [LARGE SCALE GENOMIC DNA]</scope>
    <source>
        <strain evidence="5">Cbfe23</strain>
    </source>
</reference>
<evidence type="ECO:0000313" key="4">
    <source>
        <dbReference type="EMBL" id="OJH38611.1"/>
    </source>
</evidence>
<accession>A0A1L9B8Q2</accession>